<dbReference type="GO" id="GO:0048039">
    <property type="term" value="F:ubiquinone binding"/>
    <property type="evidence" value="ECO:0007669"/>
    <property type="project" value="TreeGrafter"/>
</dbReference>
<comment type="subcellular location">
    <subcellularLocation>
        <location evidence="1 12">Mitochondrion inner membrane</location>
        <topology evidence="1 12">Multi-pass membrane protein</topology>
    </subcellularLocation>
</comment>
<dbReference type="Proteomes" id="UP000016930">
    <property type="component" value="Unassembled WGS sequence"/>
</dbReference>
<dbReference type="OrthoDB" id="18577at2759"/>
<keyword evidence="7" id="KW-1133">Transmembrane helix</keyword>
<dbReference type="FunFam" id="1.20.1300.10:FF:000007">
    <property type="entry name" value="Succinate dehydrogenase [ubiquinone] cytochrome b small subunit"/>
    <property type="match status" value="1"/>
</dbReference>
<evidence type="ECO:0000256" key="9">
    <source>
        <dbReference type="ARBA" id="ARBA00023136"/>
    </source>
</evidence>
<keyword evidence="8 12" id="KW-0496">Mitochondrion</keyword>
<evidence type="ECO:0000256" key="2">
    <source>
        <dbReference type="ARBA" id="ARBA00007294"/>
    </source>
</evidence>
<dbReference type="EMBL" id="KB445799">
    <property type="protein sequence ID" value="EMD35961.1"/>
    <property type="molecule type" value="Genomic_DNA"/>
</dbReference>
<keyword evidence="9 12" id="KW-0472">Membrane</keyword>
<evidence type="ECO:0000256" key="7">
    <source>
        <dbReference type="ARBA" id="ARBA00022989"/>
    </source>
</evidence>
<dbReference type="InterPro" id="IPR007992">
    <property type="entry name" value="CybS"/>
</dbReference>
<dbReference type="SUPFAM" id="SSF81343">
    <property type="entry name" value="Fumarate reductase respiratory complex transmembrane subunits"/>
    <property type="match status" value="1"/>
</dbReference>
<dbReference type="CDD" id="cd03496">
    <property type="entry name" value="SQR_TypeC_CybS"/>
    <property type="match status" value="1"/>
</dbReference>
<evidence type="ECO:0000256" key="3">
    <source>
        <dbReference type="ARBA" id="ARBA00022448"/>
    </source>
</evidence>
<evidence type="ECO:0000256" key="12">
    <source>
        <dbReference type="RuleBase" id="RU364031"/>
    </source>
</evidence>
<dbReference type="AlphaFoldDB" id="M2RB16"/>
<sequence length="165" mass="17703">MSLALAARSATNQRIAATFARRALAPRFARGAADTAYVPGGPVYKGTVNDPTTFPPPNKTHGSYHWAFERLLSAGLVPLTVAAFATSGSNYAMLDGILGVSLVMHSHIGFDALLVDYLHPRKFPLLGPVLTWTLRATTVGVLVGVYQFNTQDIGLTELIAKVWHA</sequence>
<organism evidence="13 14">
    <name type="scientific">Ceriporiopsis subvermispora (strain B)</name>
    <name type="common">White-rot fungus</name>
    <name type="synonym">Gelatoporia subvermispora</name>
    <dbReference type="NCBI Taxonomy" id="914234"/>
    <lineage>
        <taxon>Eukaryota</taxon>
        <taxon>Fungi</taxon>
        <taxon>Dikarya</taxon>
        <taxon>Basidiomycota</taxon>
        <taxon>Agaricomycotina</taxon>
        <taxon>Agaricomycetes</taxon>
        <taxon>Polyporales</taxon>
        <taxon>Gelatoporiaceae</taxon>
        <taxon>Gelatoporia</taxon>
    </lineage>
</organism>
<accession>M2RB16</accession>
<proteinExistence type="inferred from homology"/>
<dbReference type="STRING" id="914234.M2RB16"/>
<evidence type="ECO:0000313" key="14">
    <source>
        <dbReference type="Proteomes" id="UP000016930"/>
    </source>
</evidence>
<evidence type="ECO:0000313" key="13">
    <source>
        <dbReference type="EMBL" id="EMD35961.1"/>
    </source>
</evidence>
<dbReference type="GO" id="GO:0005743">
    <property type="term" value="C:mitochondrial inner membrane"/>
    <property type="evidence" value="ECO:0007669"/>
    <property type="project" value="UniProtKB-SubCell"/>
</dbReference>
<name>M2RB16_CERS8</name>
<dbReference type="Pfam" id="PF05328">
    <property type="entry name" value="CybS"/>
    <property type="match status" value="1"/>
</dbReference>
<dbReference type="Gene3D" id="1.20.1300.10">
    <property type="entry name" value="Fumarate reductase/succinate dehydrogenase, transmembrane subunit"/>
    <property type="match status" value="1"/>
</dbReference>
<evidence type="ECO:0000256" key="11">
    <source>
        <dbReference type="PIRSR" id="PIRSR607992-2"/>
    </source>
</evidence>
<feature type="binding site" description="axial binding residue" evidence="11">
    <location>
        <position position="105"/>
    </location>
    <ligand>
        <name>heme b</name>
        <dbReference type="ChEBI" id="CHEBI:60344"/>
        <note>ligand shared with SDHC</note>
    </ligand>
    <ligandPart>
        <name>Fe</name>
        <dbReference type="ChEBI" id="CHEBI:18248"/>
    </ligandPart>
</feature>
<dbReference type="GO" id="GO:0098796">
    <property type="term" value="C:membrane protein complex"/>
    <property type="evidence" value="ECO:0007669"/>
    <property type="project" value="UniProtKB-ARBA"/>
</dbReference>
<reference evidence="13 14" key="1">
    <citation type="journal article" date="2012" name="Proc. Natl. Acad. Sci. U.S.A.">
        <title>Comparative genomics of Ceriporiopsis subvermispora and Phanerochaete chrysosporium provide insight into selective ligninolysis.</title>
        <authorList>
            <person name="Fernandez-Fueyo E."/>
            <person name="Ruiz-Duenas F.J."/>
            <person name="Ferreira P."/>
            <person name="Floudas D."/>
            <person name="Hibbett D.S."/>
            <person name="Canessa P."/>
            <person name="Larrondo L.F."/>
            <person name="James T.Y."/>
            <person name="Seelenfreund D."/>
            <person name="Lobos S."/>
            <person name="Polanco R."/>
            <person name="Tello M."/>
            <person name="Honda Y."/>
            <person name="Watanabe T."/>
            <person name="Watanabe T."/>
            <person name="Ryu J.S."/>
            <person name="Kubicek C.P."/>
            <person name="Schmoll M."/>
            <person name="Gaskell J."/>
            <person name="Hammel K.E."/>
            <person name="St John F.J."/>
            <person name="Vanden Wymelenberg A."/>
            <person name="Sabat G."/>
            <person name="Splinter BonDurant S."/>
            <person name="Syed K."/>
            <person name="Yadav J.S."/>
            <person name="Doddapaneni H."/>
            <person name="Subramanian V."/>
            <person name="Lavin J.L."/>
            <person name="Oguiza J.A."/>
            <person name="Perez G."/>
            <person name="Pisabarro A.G."/>
            <person name="Ramirez L."/>
            <person name="Santoyo F."/>
            <person name="Master E."/>
            <person name="Coutinho P.M."/>
            <person name="Henrissat B."/>
            <person name="Lombard V."/>
            <person name="Magnuson J.K."/>
            <person name="Kuees U."/>
            <person name="Hori C."/>
            <person name="Igarashi K."/>
            <person name="Samejima M."/>
            <person name="Held B.W."/>
            <person name="Barry K.W."/>
            <person name="LaButti K.M."/>
            <person name="Lapidus A."/>
            <person name="Lindquist E.A."/>
            <person name="Lucas S.M."/>
            <person name="Riley R."/>
            <person name="Salamov A.A."/>
            <person name="Hoffmeister D."/>
            <person name="Schwenk D."/>
            <person name="Hadar Y."/>
            <person name="Yarden O."/>
            <person name="de Vries R.P."/>
            <person name="Wiebenga A."/>
            <person name="Stenlid J."/>
            <person name="Eastwood D."/>
            <person name="Grigoriev I.V."/>
            <person name="Berka R.M."/>
            <person name="Blanchette R.A."/>
            <person name="Kersten P."/>
            <person name="Martinez A.T."/>
            <person name="Vicuna R."/>
            <person name="Cullen D."/>
        </authorList>
    </citation>
    <scope>NUCLEOTIDE SEQUENCE [LARGE SCALE GENOMIC DNA]</scope>
    <source>
        <strain evidence="13 14">B</strain>
    </source>
</reference>
<protein>
    <recommendedName>
        <fullName evidence="12">Succinate dehydrogenase [ubiquinone] cytochrome b small subunit</fullName>
    </recommendedName>
</protein>
<keyword evidence="11" id="KW-0408">Iron</keyword>
<gene>
    <name evidence="13" type="ORF">CERSUDRAFT_156707</name>
</gene>
<evidence type="ECO:0000256" key="6">
    <source>
        <dbReference type="ARBA" id="ARBA00022946"/>
    </source>
</evidence>
<evidence type="ECO:0000256" key="10">
    <source>
        <dbReference type="PIRSR" id="PIRSR607992-1"/>
    </source>
</evidence>
<dbReference type="PANTHER" id="PTHR13337:SF2">
    <property type="entry name" value="SUCCINATE DEHYDROGENASE [UBIQUINONE] CYTOCHROME B SMALL SUBUNIT, MITOCHONDRIAL"/>
    <property type="match status" value="1"/>
</dbReference>
<keyword evidence="5 12" id="KW-0999">Mitochondrion inner membrane</keyword>
<dbReference type="HOGENOM" id="CLU_096618_0_2_1"/>
<comment type="similarity">
    <text evidence="2 12">Belongs to the CybS family.</text>
</comment>
<keyword evidence="11" id="KW-0479">Metal-binding</keyword>
<dbReference type="GO" id="GO:0006121">
    <property type="term" value="P:mitochondrial electron transport, succinate to ubiquinone"/>
    <property type="evidence" value="ECO:0007669"/>
    <property type="project" value="TreeGrafter"/>
</dbReference>
<keyword evidence="4" id="KW-0812">Transmembrane</keyword>
<dbReference type="GO" id="GO:0046872">
    <property type="term" value="F:metal ion binding"/>
    <property type="evidence" value="ECO:0007669"/>
    <property type="project" value="UniProtKB-KW"/>
</dbReference>
<dbReference type="GO" id="GO:0006099">
    <property type="term" value="P:tricarboxylic acid cycle"/>
    <property type="evidence" value="ECO:0007669"/>
    <property type="project" value="TreeGrafter"/>
</dbReference>
<feature type="binding site" evidence="10">
    <location>
        <position position="117"/>
    </location>
    <ligand>
        <name>a ubiquinone</name>
        <dbReference type="ChEBI" id="CHEBI:16389"/>
        <note>ligand shared with IP/SDHB</note>
    </ligand>
</feature>
<keyword evidence="6 12" id="KW-0809">Transit peptide</keyword>
<evidence type="ECO:0000256" key="4">
    <source>
        <dbReference type="ARBA" id="ARBA00022692"/>
    </source>
</evidence>
<keyword evidence="3" id="KW-0813">Transport</keyword>
<evidence type="ECO:0000256" key="5">
    <source>
        <dbReference type="ARBA" id="ARBA00022792"/>
    </source>
</evidence>
<dbReference type="PANTHER" id="PTHR13337">
    <property type="entry name" value="SUCCINATE DEHYDROGENASE"/>
    <property type="match status" value="1"/>
</dbReference>
<keyword evidence="14" id="KW-1185">Reference proteome</keyword>
<dbReference type="InterPro" id="IPR034804">
    <property type="entry name" value="SQR/QFR_C/D"/>
</dbReference>
<dbReference type="GO" id="GO:0020037">
    <property type="term" value="F:heme binding"/>
    <property type="evidence" value="ECO:0007669"/>
    <property type="project" value="TreeGrafter"/>
</dbReference>
<evidence type="ECO:0000256" key="1">
    <source>
        <dbReference type="ARBA" id="ARBA00004448"/>
    </source>
</evidence>
<evidence type="ECO:0000256" key="8">
    <source>
        <dbReference type="ARBA" id="ARBA00023128"/>
    </source>
</evidence>